<proteinExistence type="predicted"/>
<dbReference type="InterPro" id="IPR006084">
    <property type="entry name" value="XPG/Rad2"/>
</dbReference>
<keyword evidence="5" id="KW-0227">DNA damage</keyword>
<feature type="region of interest" description="Disordered" evidence="11">
    <location>
        <begin position="709"/>
        <end position="734"/>
    </location>
</feature>
<dbReference type="SMART" id="SM00279">
    <property type="entry name" value="HhH2"/>
    <property type="match status" value="1"/>
</dbReference>
<dbReference type="GO" id="GO:0017108">
    <property type="term" value="F:5'-flap endonuclease activity"/>
    <property type="evidence" value="ECO:0007669"/>
    <property type="project" value="TreeGrafter"/>
</dbReference>
<evidence type="ECO:0000256" key="6">
    <source>
        <dbReference type="ARBA" id="ARBA00022801"/>
    </source>
</evidence>
<evidence type="ECO:0000256" key="1">
    <source>
        <dbReference type="ARBA" id="ARBA00001946"/>
    </source>
</evidence>
<evidence type="ECO:0000256" key="2">
    <source>
        <dbReference type="ARBA" id="ARBA00004123"/>
    </source>
</evidence>
<dbReference type="SUPFAM" id="SSF88723">
    <property type="entry name" value="PIN domain-like"/>
    <property type="match status" value="1"/>
</dbReference>
<feature type="compositionally biased region" description="Polar residues" evidence="11">
    <location>
        <begin position="711"/>
        <end position="720"/>
    </location>
</feature>
<evidence type="ECO:0000256" key="4">
    <source>
        <dbReference type="ARBA" id="ARBA00022723"/>
    </source>
</evidence>
<keyword evidence="10" id="KW-0539">Nucleus</keyword>
<dbReference type="SUPFAM" id="SSF47807">
    <property type="entry name" value="5' to 3' exonuclease, C-terminal subdomain"/>
    <property type="match status" value="1"/>
</dbReference>
<sequence>MTNVVYGPSADAKMAMVKCADYVIRHAQRISREFGIELVLVIDGDDLPCKQAVNAKRREDRAAAYQKGLQFERRGDLQEARKQFAKACSISHEVRRELVLQCQAKQIRFLVAPYEADAQLAYLSHRGIVDAVISEDSDLLAYGCPRVLFKLDMKTGKGDEIQIMKDLASNTPLSFQNWNHDMFVLMCILAGCDYFEGVPGIGIQTAYKLVRVHRTPYKIFEALRMGAKLPRGFEEAFCVAYRTFRHQRVYCTTEQIVRPLFPIQVQLSPNEEWNFIGPAIEKSLAISIATGVIHPRKHVSWKEIEEKRVPYEAKRVPYVTVTGNHHRNPPIVTDKKTATRKKSTSEMFACFKRGSKGKSQAVQNRGPLAEVSSNQNKSSQQGAARSSANAYKSNLVGSPFKTLPRNFVGRISRGPSDALLNFRKMCADYKNKSLPQIMMERKQRKAKLQAALDKIGLGSSMAPSHQGNGESGGLDFIKNKRVEPSNTSSGAPLHQGNGESGGLDRFKIDPSYTYSYEANCSRPEYDYLSSTGAGLYGSCDYGLPPDINVDEELLNFNNLSFEDNDFGGTSKQHTLNTCQYEEEAVGMFQGSHDNIIHQGIWDNRIDEQYVSAQHNNLPIISSSQEKNNQYYQGVNEHSYQVKGSNKLGTHPYHNRYDSNRLHECGDNIQGIGDQTYARESQGHDLNNFSYGYGSYPKESSQLRFRRHNDQHGNIQESNQLRFRRHNDKHDHREDASQLRFRRHNDQHGHCQESSRLRFHRHNDQHGHSEDTLFQDAFFPDH</sequence>
<dbReference type="InterPro" id="IPR029060">
    <property type="entry name" value="PIN-like_dom_sf"/>
</dbReference>
<dbReference type="EMBL" id="BLLK01000062">
    <property type="protein sequence ID" value="GFH58334.1"/>
    <property type="molecule type" value="Genomic_DNA"/>
</dbReference>
<protein>
    <recommendedName>
        <fullName evidence="12">XPG-I domain-containing protein</fullName>
    </recommendedName>
</protein>
<dbReference type="InterPro" id="IPR006086">
    <property type="entry name" value="XPG-I_dom"/>
</dbReference>
<dbReference type="InterPro" id="IPR037315">
    <property type="entry name" value="EXO1_H3TH"/>
</dbReference>
<dbReference type="GO" id="GO:0035312">
    <property type="term" value="F:5'-3' DNA exonuclease activity"/>
    <property type="evidence" value="ECO:0007669"/>
    <property type="project" value="InterPro"/>
</dbReference>
<dbReference type="AlphaFoldDB" id="A0AAD3D963"/>
<dbReference type="FunFam" id="1.10.150.20:FF:000011">
    <property type="entry name" value="exonuclease 1"/>
    <property type="match status" value="1"/>
</dbReference>
<keyword evidence="7" id="KW-0269">Exonuclease</keyword>
<evidence type="ECO:0000256" key="8">
    <source>
        <dbReference type="ARBA" id="ARBA00022842"/>
    </source>
</evidence>
<dbReference type="InterPro" id="IPR008918">
    <property type="entry name" value="HhH2"/>
</dbReference>
<name>A0AAD3D963_9STRA</name>
<dbReference type="Gene3D" id="1.10.150.20">
    <property type="entry name" value="5' to 3' exonuclease, C-terminal subdomain"/>
    <property type="match status" value="1"/>
</dbReference>
<feature type="domain" description="XPG-I" evidence="12">
    <location>
        <begin position="103"/>
        <end position="173"/>
    </location>
</feature>
<comment type="subcellular location">
    <subcellularLocation>
        <location evidence="2">Nucleus</location>
    </subcellularLocation>
</comment>
<keyword evidence="4" id="KW-0479">Metal-binding</keyword>
<dbReference type="Pfam" id="PF00867">
    <property type="entry name" value="XPG_I"/>
    <property type="match status" value="1"/>
</dbReference>
<comment type="cofactor">
    <cofactor evidence="1">
        <name>Mg(2+)</name>
        <dbReference type="ChEBI" id="CHEBI:18420"/>
    </cofactor>
</comment>
<dbReference type="PANTHER" id="PTHR11081:SF65">
    <property type="entry name" value="DNA DAMAGE-INDUCIBLE PROTEIN DIN7-RELATED"/>
    <property type="match status" value="1"/>
</dbReference>
<dbReference type="SMART" id="SM00484">
    <property type="entry name" value="XPGI"/>
    <property type="match status" value="1"/>
</dbReference>
<dbReference type="GO" id="GO:0046872">
    <property type="term" value="F:metal ion binding"/>
    <property type="evidence" value="ECO:0007669"/>
    <property type="project" value="UniProtKB-KW"/>
</dbReference>
<dbReference type="CDD" id="cd09857">
    <property type="entry name" value="PIN_EXO1"/>
    <property type="match status" value="1"/>
</dbReference>
<reference evidence="13 14" key="1">
    <citation type="journal article" date="2021" name="Sci. Rep.">
        <title>The genome of the diatom Chaetoceros tenuissimus carries an ancient integrated fragment of an extant virus.</title>
        <authorList>
            <person name="Hongo Y."/>
            <person name="Kimura K."/>
            <person name="Takaki Y."/>
            <person name="Yoshida Y."/>
            <person name="Baba S."/>
            <person name="Kobayashi G."/>
            <person name="Nagasaki K."/>
            <person name="Hano T."/>
            <person name="Tomaru Y."/>
        </authorList>
    </citation>
    <scope>NUCLEOTIDE SEQUENCE [LARGE SCALE GENOMIC DNA]</scope>
    <source>
        <strain evidence="13 14">NIES-3715</strain>
    </source>
</reference>
<keyword evidence="8" id="KW-0460">Magnesium</keyword>
<keyword evidence="9" id="KW-0234">DNA repair</keyword>
<dbReference type="PRINTS" id="PR00853">
    <property type="entry name" value="XPGRADSUPER"/>
</dbReference>
<keyword evidence="14" id="KW-1185">Reference proteome</keyword>
<dbReference type="Gene3D" id="3.40.50.1010">
    <property type="entry name" value="5'-nuclease"/>
    <property type="match status" value="1"/>
</dbReference>
<evidence type="ECO:0000256" key="10">
    <source>
        <dbReference type="ARBA" id="ARBA00023242"/>
    </source>
</evidence>
<evidence type="ECO:0000256" key="9">
    <source>
        <dbReference type="ARBA" id="ARBA00023204"/>
    </source>
</evidence>
<dbReference type="CDD" id="cd09908">
    <property type="entry name" value="H3TH_EXO1"/>
    <property type="match status" value="1"/>
</dbReference>
<evidence type="ECO:0000256" key="5">
    <source>
        <dbReference type="ARBA" id="ARBA00022763"/>
    </source>
</evidence>
<comment type="caution">
    <text evidence="13">The sequence shown here is derived from an EMBL/GenBank/DDBJ whole genome shotgun (WGS) entry which is preliminary data.</text>
</comment>
<keyword evidence="6" id="KW-0378">Hydrolase</keyword>
<evidence type="ECO:0000256" key="3">
    <source>
        <dbReference type="ARBA" id="ARBA00022722"/>
    </source>
</evidence>
<feature type="region of interest" description="Disordered" evidence="11">
    <location>
        <begin position="483"/>
        <end position="504"/>
    </location>
</feature>
<gene>
    <name evidence="13" type="ORF">CTEN210_14810</name>
</gene>
<accession>A0AAD3D963</accession>
<evidence type="ECO:0000313" key="14">
    <source>
        <dbReference type="Proteomes" id="UP001054902"/>
    </source>
</evidence>
<dbReference type="InterPro" id="IPR044752">
    <property type="entry name" value="PIN-like_EXO1"/>
</dbReference>
<keyword evidence="3" id="KW-0540">Nuclease</keyword>
<organism evidence="13 14">
    <name type="scientific">Chaetoceros tenuissimus</name>
    <dbReference type="NCBI Taxonomy" id="426638"/>
    <lineage>
        <taxon>Eukaryota</taxon>
        <taxon>Sar</taxon>
        <taxon>Stramenopiles</taxon>
        <taxon>Ochrophyta</taxon>
        <taxon>Bacillariophyta</taxon>
        <taxon>Coscinodiscophyceae</taxon>
        <taxon>Chaetocerotophycidae</taxon>
        <taxon>Chaetocerotales</taxon>
        <taxon>Chaetocerotaceae</taxon>
        <taxon>Chaetoceros</taxon>
    </lineage>
</organism>
<dbReference type="InterPro" id="IPR036279">
    <property type="entry name" value="5-3_exonuclease_C_sf"/>
</dbReference>
<dbReference type="PANTHER" id="PTHR11081">
    <property type="entry name" value="FLAP ENDONUCLEASE FAMILY MEMBER"/>
    <property type="match status" value="1"/>
</dbReference>
<evidence type="ECO:0000256" key="7">
    <source>
        <dbReference type="ARBA" id="ARBA00022839"/>
    </source>
</evidence>
<evidence type="ECO:0000313" key="13">
    <source>
        <dbReference type="EMBL" id="GFH58334.1"/>
    </source>
</evidence>
<evidence type="ECO:0000259" key="12">
    <source>
        <dbReference type="SMART" id="SM00484"/>
    </source>
</evidence>
<dbReference type="GO" id="GO:0005634">
    <property type="term" value="C:nucleus"/>
    <property type="evidence" value="ECO:0007669"/>
    <property type="project" value="UniProtKB-SubCell"/>
</dbReference>
<feature type="region of interest" description="Disordered" evidence="11">
    <location>
        <begin position="355"/>
        <end position="390"/>
    </location>
</feature>
<dbReference type="GO" id="GO:0006281">
    <property type="term" value="P:DNA repair"/>
    <property type="evidence" value="ECO:0007669"/>
    <property type="project" value="UniProtKB-KW"/>
</dbReference>
<dbReference type="Proteomes" id="UP001054902">
    <property type="component" value="Unassembled WGS sequence"/>
</dbReference>
<feature type="compositionally biased region" description="Polar residues" evidence="11">
    <location>
        <begin position="371"/>
        <end position="390"/>
    </location>
</feature>
<evidence type="ECO:0000256" key="11">
    <source>
        <dbReference type="SAM" id="MobiDB-lite"/>
    </source>
</evidence>
<dbReference type="GO" id="GO:0003677">
    <property type="term" value="F:DNA binding"/>
    <property type="evidence" value="ECO:0007669"/>
    <property type="project" value="InterPro"/>
</dbReference>